<evidence type="ECO:0000313" key="1">
    <source>
        <dbReference type="EMBL" id="MEK8024967.1"/>
    </source>
</evidence>
<dbReference type="InterPro" id="IPR023214">
    <property type="entry name" value="HAD_sf"/>
</dbReference>
<sequence length="228" mass="24330">MHHDPDALPVQALLYDLDGTLIDSMRLHDLTWAQWHARHGLPFDLERFFAATAGRSGPEIVAELFPGRDSAGIAALCDEKEALYRDIARQELQPIAGAPALLKAGRAAGLRQAICTAGPTPNVEVAYQRFGFDADIGAMVNPDQGFRGKPHPDLFLEAARRLGVAPAQCVVFEDAPLGIEAARRAGMRAVAVCSSLPAAAFTAFPNLITAVPDLAGFDLDVLGARRPA</sequence>
<organism evidence="1 2">
    <name type="scientific">Pseudaquabacterium rugosum</name>
    <dbReference type="NCBI Taxonomy" id="2984194"/>
    <lineage>
        <taxon>Bacteria</taxon>
        <taxon>Pseudomonadati</taxon>
        <taxon>Pseudomonadota</taxon>
        <taxon>Betaproteobacteria</taxon>
        <taxon>Burkholderiales</taxon>
        <taxon>Sphaerotilaceae</taxon>
        <taxon>Pseudaquabacterium</taxon>
    </lineage>
</organism>
<proteinExistence type="predicted"/>
<name>A0ABU9B533_9BURK</name>
<dbReference type="SFLD" id="SFLDG01129">
    <property type="entry name" value="C1.5:_HAD__Beta-PGM__Phosphata"/>
    <property type="match status" value="1"/>
</dbReference>
<dbReference type="PRINTS" id="PR00413">
    <property type="entry name" value="HADHALOGNASE"/>
</dbReference>
<dbReference type="InterPro" id="IPR051806">
    <property type="entry name" value="HAD-like_SPP"/>
</dbReference>
<dbReference type="InterPro" id="IPR006439">
    <property type="entry name" value="HAD-SF_hydro_IA"/>
</dbReference>
<keyword evidence="2" id="KW-1185">Reference proteome</keyword>
<dbReference type="Pfam" id="PF00702">
    <property type="entry name" value="Hydrolase"/>
    <property type="match status" value="1"/>
</dbReference>
<dbReference type="InterPro" id="IPR023198">
    <property type="entry name" value="PGP-like_dom2"/>
</dbReference>
<dbReference type="SFLD" id="SFLDG01135">
    <property type="entry name" value="C1.5.6:_HAD__Beta-PGM__Phospha"/>
    <property type="match status" value="1"/>
</dbReference>
<dbReference type="SUPFAM" id="SSF56784">
    <property type="entry name" value="HAD-like"/>
    <property type="match status" value="1"/>
</dbReference>
<dbReference type="PANTHER" id="PTHR43481:SF4">
    <property type="entry name" value="GLYCEROL-1-PHOSPHATE PHOSPHOHYDROLASE 1-RELATED"/>
    <property type="match status" value="1"/>
</dbReference>
<comment type="caution">
    <text evidence="1">The sequence shown here is derived from an EMBL/GenBank/DDBJ whole genome shotgun (WGS) entry which is preliminary data.</text>
</comment>
<evidence type="ECO:0000313" key="2">
    <source>
        <dbReference type="Proteomes" id="UP001368500"/>
    </source>
</evidence>
<dbReference type="Gene3D" id="1.10.150.240">
    <property type="entry name" value="Putative phosphatase, domain 2"/>
    <property type="match status" value="1"/>
</dbReference>
<accession>A0ABU9B533</accession>
<gene>
    <name evidence="1" type="ORF">AACH11_03180</name>
</gene>
<dbReference type="PANTHER" id="PTHR43481">
    <property type="entry name" value="FRUCTOSE-1-PHOSPHATE PHOSPHATASE"/>
    <property type="match status" value="1"/>
</dbReference>
<dbReference type="InterPro" id="IPR036412">
    <property type="entry name" value="HAD-like_sf"/>
</dbReference>
<dbReference type="SFLD" id="SFLDS00003">
    <property type="entry name" value="Haloacid_Dehalogenase"/>
    <property type="match status" value="1"/>
</dbReference>
<dbReference type="Gene3D" id="3.40.50.1000">
    <property type="entry name" value="HAD superfamily/HAD-like"/>
    <property type="match status" value="1"/>
</dbReference>
<dbReference type="RefSeq" id="WP_341372752.1">
    <property type="nucleotide sequence ID" value="NZ_JBBUTF010000003.1"/>
</dbReference>
<dbReference type="Proteomes" id="UP001368500">
    <property type="component" value="Unassembled WGS sequence"/>
</dbReference>
<protein>
    <submittedName>
        <fullName evidence="1">HAD family phosphatase</fullName>
    </submittedName>
</protein>
<dbReference type="NCBIfam" id="TIGR01509">
    <property type="entry name" value="HAD-SF-IA-v3"/>
    <property type="match status" value="1"/>
</dbReference>
<reference evidence="1 2" key="1">
    <citation type="submission" date="2024-04" db="EMBL/GenBank/DDBJ databases">
        <title>Novel species of the genus Ideonella isolated from streams.</title>
        <authorList>
            <person name="Lu H."/>
        </authorList>
    </citation>
    <scope>NUCLEOTIDE SEQUENCE [LARGE SCALE GENOMIC DNA]</scope>
    <source>
        <strain evidence="1 2">BYS139W</strain>
    </source>
</reference>
<dbReference type="EMBL" id="JBBUTF010000003">
    <property type="protein sequence ID" value="MEK8024967.1"/>
    <property type="molecule type" value="Genomic_DNA"/>
</dbReference>